<comment type="caution">
    <text evidence="2">The sequence shown here is derived from an EMBL/GenBank/DDBJ whole genome shotgun (WGS) entry which is preliminary data.</text>
</comment>
<evidence type="ECO:0000259" key="1">
    <source>
        <dbReference type="Pfam" id="PF00535"/>
    </source>
</evidence>
<dbReference type="PANTHER" id="PTHR22916">
    <property type="entry name" value="GLYCOSYLTRANSFERASE"/>
    <property type="match status" value="1"/>
</dbReference>
<sequence length="248" mass="28871">MVIFSVILCVNEDNPFLDKAIRSILVQEYNDFEFIIVANNCNDALYEKLESYTEDKRIKLFRTIIGQLSFNLNFAINLSKGDYIIRMDSDDISLPNRLSKCNDLVIHEYDIIGFSVDLINEQDEIIGEQCLSDNKLANIIYKNPFVHPATMIKRSFLISCKGYLGGFQSEDYDLWIRAYRKGGVRTFFTKEKVLNYRIRNGQSRGNLLPYCEVASYFYRELLLHPNLNNLASFILATGKRIFYKFKLL</sequence>
<dbReference type="EMBL" id="MCYL01000045">
    <property type="protein sequence ID" value="PML53297.1"/>
    <property type="molecule type" value="Genomic_DNA"/>
</dbReference>
<dbReference type="InterPro" id="IPR001173">
    <property type="entry name" value="Glyco_trans_2-like"/>
</dbReference>
<dbReference type="SUPFAM" id="SSF53448">
    <property type="entry name" value="Nucleotide-diphospho-sugar transferases"/>
    <property type="match status" value="1"/>
</dbReference>
<name>A0A2N7IAD1_9VIBR</name>
<dbReference type="Pfam" id="PF00535">
    <property type="entry name" value="Glycos_transf_2"/>
    <property type="match status" value="1"/>
</dbReference>
<dbReference type="GO" id="GO:0016758">
    <property type="term" value="F:hexosyltransferase activity"/>
    <property type="evidence" value="ECO:0007669"/>
    <property type="project" value="UniProtKB-ARBA"/>
</dbReference>
<organism evidence="2 3">
    <name type="scientific">Vibrio lentus</name>
    <dbReference type="NCBI Taxonomy" id="136468"/>
    <lineage>
        <taxon>Bacteria</taxon>
        <taxon>Pseudomonadati</taxon>
        <taxon>Pseudomonadota</taxon>
        <taxon>Gammaproteobacteria</taxon>
        <taxon>Vibrionales</taxon>
        <taxon>Vibrionaceae</taxon>
        <taxon>Vibrio</taxon>
    </lineage>
</organism>
<dbReference type="Proteomes" id="UP000235746">
    <property type="component" value="Unassembled WGS sequence"/>
</dbReference>
<dbReference type="AlphaFoldDB" id="A0A2N7IAD1"/>
<dbReference type="PANTHER" id="PTHR22916:SF3">
    <property type="entry name" value="UDP-GLCNAC:BETAGAL BETA-1,3-N-ACETYLGLUCOSAMINYLTRANSFERASE-LIKE PROTEIN 1"/>
    <property type="match status" value="1"/>
</dbReference>
<evidence type="ECO:0000313" key="3">
    <source>
        <dbReference type="Proteomes" id="UP000235746"/>
    </source>
</evidence>
<feature type="domain" description="Glycosyltransferase 2-like" evidence="1">
    <location>
        <begin position="6"/>
        <end position="124"/>
    </location>
</feature>
<dbReference type="InterPro" id="IPR029044">
    <property type="entry name" value="Nucleotide-diphossugar_trans"/>
</dbReference>
<reference evidence="3" key="1">
    <citation type="submission" date="2016-07" db="EMBL/GenBank/DDBJ databases">
        <title>Nontailed viruses are major unrecognized killers of bacteria in the ocean.</title>
        <authorList>
            <person name="Kauffman K."/>
            <person name="Hussain F."/>
            <person name="Yang J."/>
            <person name="Arevalo P."/>
            <person name="Brown J."/>
            <person name="Cutler M."/>
            <person name="Kelly L."/>
            <person name="Polz M.F."/>
        </authorList>
    </citation>
    <scope>NUCLEOTIDE SEQUENCE [LARGE SCALE GENOMIC DNA]</scope>
    <source>
        <strain evidence="3">10N.261.51.B8</strain>
    </source>
</reference>
<protein>
    <recommendedName>
        <fullName evidence="1">Glycosyltransferase 2-like domain-containing protein</fullName>
    </recommendedName>
</protein>
<accession>A0A2N7IAD1</accession>
<dbReference type="Gene3D" id="3.90.550.10">
    <property type="entry name" value="Spore Coat Polysaccharide Biosynthesis Protein SpsA, Chain A"/>
    <property type="match status" value="1"/>
</dbReference>
<evidence type="ECO:0000313" key="2">
    <source>
        <dbReference type="EMBL" id="PML53297.1"/>
    </source>
</evidence>
<proteinExistence type="predicted"/>
<gene>
    <name evidence="2" type="ORF">BCT74_12340</name>
</gene>